<dbReference type="Gene3D" id="3.40.50.80">
    <property type="entry name" value="Nucleotide-binding domain of ferredoxin-NADP reductase (FNR) module"/>
    <property type="match status" value="1"/>
</dbReference>
<dbReference type="InterPro" id="IPR017927">
    <property type="entry name" value="FAD-bd_FR_type"/>
</dbReference>
<dbReference type="CDD" id="cd06217">
    <property type="entry name" value="FNR_iron_sulfur_binding_3"/>
    <property type="match status" value="1"/>
</dbReference>
<dbReference type="Pfam" id="PF00175">
    <property type="entry name" value="NAD_binding_1"/>
    <property type="match status" value="1"/>
</dbReference>
<dbReference type="InterPro" id="IPR008333">
    <property type="entry name" value="Cbr1-like_FAD-bd_dom"/>
</dbReference>
<name>A0ABX6EM87_9HYPH</name>
<evidence type="ECO:0000259" key="13">
    <source>
        <dbReference type="PROSITE" id="PS51384"/>
    </source>
</evidence>
<dbReference type="InterPro" id="IPR039261">
    <property type="entry name" value="FNR_nucleotide-bd"/>
</dbReference>
<feature type="domain" description="FAD-binding FR-type" evidence="13">
    <location>
        <begin position="349"/>
        <end position="454"/>
    </location>
</feature>
<comment type="cofactor">
    <cofactor evidence="1">
        <name>FAD</name>
        <dbReference type="ChEBI" id="CHEBI:57692"/>
    </cofactor>
</comment>
<evidence type="ECO:0000313" key="14">
    <source>
        <dbReference type="EMBL" id="QGM95839.1"/>
    </source>
</evidence>
<keyword evidence="7" id="KW-0408">Iron</keyword>
<proteinExistence type="inferred from homology"/>
<comment type="similarity">
    <text evidence="10">In the N-terminal section; belongs to the FAD-binding oxidoreductase type 6 family.</text>
</comment>
<dbReference type="InterPro" id="IPR006058">
    <property type="entry name" value="2Fe2S_fd_BS"/>
</dbReference>
<dbReference type="InterPro" id="IPR050415">
    <property type="entry name" value="MRET"/>
</dbReference>
<dbReference type="PROSITE" id="PS00197">
    <property type="entry name" value="2FE2S_FER_1"/>
    <property type="match status" value="1"/>
</dbReference>
<dbReference type="PROSITE" id="PS51085">
    <property type="entry name" value="2FE2S_FER_2"/>
    <property type="match status" value="1"/>
</dbReference>
<dbReference type="InterPro" id="IPR017938">
    <property type="entry name" value="Riboflavin_synthase-like_b-brl"/>
</dbReference>
<dbReference type="Pfam" id="PF00970">
    <property type="entry name" value="FAD_binding_6"/>
    <property type="match status" value="1"/>
</dbReference>
<reference evidence="14 15" key="1">
    <citation type="journal article" date="2021" name="AMB Express">
        <title>Isolation and characterisation of Methylocystis spp. for poly-3-hydroxybutyrate production using waste methane feedstocks.</title>
        <authorList>
            <person name="Rumah B.L."/>
            <person name="Stead C.E."/>
            <person name="Claxton Stevens B.H."/>
            <person name="Minton N.P."/>
            <person name="Grosse-Honebrink A."/>
            <person name="Zhang Y."/>
        </authorList>
    </citation>
    <scope>NUCLEOTIDE SEQUENCE [LARGE SCALE GENOMIC DNA]</scope>
    <source>
        <strain evidence="14 15">BRCS1</strain>
    </source>
</reference>
<feature type="region of interest" description="Disordered" evidence="11">
    <location>
        <begin position="101"/>
        <end position="140"/>
    </location>
</feature>
<evidence type="ECO:0000256" key="2">
    <source>
        <dbReference type="ARBA" id="ARBA00022630"/>
    </source>
</evidence>
<dbReference type="InterPro" id="IPR036010">
    <property type="entry name" value="2Fe-2S_ferredoxin-like_sf"/>
</dbReference>
<evidence type="ECO:0000256" key="4">
    <source>
        <dbReference type="ARBA" id="ARBA00022723"/>
    </source>
</evidence>
<dbReference type="CDD" id="cd00207">
    <property type="entry name" value="fer2"/>
    <property type="match status" value="1"/>
</dbReference>
<dbReference type="PANTHER" id="PTHR47354">
    <property type="entry name" value="NADH OXIDOREDUCTASE HCR"/>
    <property type="match status" value="1"/>
</dbReference>
<dbReference type="Proteomes" id="UP000424673">
    <property type="component" value="Plasmid unnamed1"/>
</dbReference>
<dbReference type="SUPFAM" id="SSF52343">
    <property type="entry name" value="Ferredoxin reductase-like, C-terminal NADP-linked domain"/>
    <property type="match status" value="1"/>
</dbReference>
<evidence type="ECO:0000256" key="3">
    <source>
        <dbReference type="ARBA" id="ARBA00022714"/>
    </source>
</evidence>
<keyword evidence="3" id="KW-0001">2Fe-2S</keyword>
<dbReference type="InterPro" id="IPR001433">
    <property type="entry name" value="OxRdtase_FAD/NAD-bd"/>
</dbReference>
<evidence type="ECO:0000256" key="11">
    <source>
        <dbReference type="SAM" id="MobiDB-lite"/>
    </source>
</evidence>
<evidence type="ECO:0000256" key="1">
    <source>
        <dbReference type="ARBA" id="ARBA00001974"/>
    </source>
</evidence>
<evidence type="ECO:0000259" key="12">
    <source>
        <dbReference type="PROSITE" id="PS51085"/>
    </source>
</evidence>
<dbReference type="SUPFAM" id="SSF54292">
    <property type="entry name" value="2Fe-2S ferredoxin-like"/>
    <property type="match status" value="1"/>
</dbReference>
<evidence type="ECO:0000256" key="7">
    <source>
        <dbReference type="ARBA" id="ARBA00023004"/>
    </source>
</evidence>
<feature type="compositionally biased region" description="Basic and acidic residues" evidence="11">
    <location>
        <begin position="106"/>
        <end position="120"/>
    </location>
</feature>
<evidence type="ECO:0000256" key="5">
    <source>
        <dbReference type="ARBA" id="ARBA00022827"/>
    </source>
</evidence>
<evidence type="ECO:0000256" key="8">
    <source>
        <dbReference type="ARBA" id="ARBA00023014"/>
    </source>
</evidence>
<dbReference type="Pfam" id="PF00111">
    <property type="entry name" value="Fer2"/>
    <property type="match status" value="1"/>
</dbReference>
<geneLocation type="plasmid" evidence="14 15">
    <name>unnamed1</name>
</geneLocation>
<dbReference type="InterPro" id="IPR001041">
    <property type="entry name" value="2Fe-2S_ferredoxin-type"/>
</dbReference>
<evidence type="ECO:0000256" key="9">
    <source>
        <dbReference type="ARBA" id="ARBA00034078"/>
    </source>
</evidence>
<sequence>MLCASARRRLLSTAEVSEMPNCQPLAAGKPLAGTASQPIGFFQPFDVPTAQRRGGRIGDERKNPNPSPDGACGMLLRLNLTLRLAALALGLISAGPCLSQAPPSGHEAHHPGQAQKRPEAPKPASPGPAGEMGGMGEMMREMGAPPRKELYPSLMALPSNLSPEQRNEFQQKAHERMTAGMGLLSEAVEALSKSNAGDDFFQEQALARARQGLLQFESGLAAQRAFTEEKTAGSVALGWFRRELDLAVPRAEEGPQTLLGLSWFHYATIAILASFAGSMIWISVQRANRAQALLRDLAFANQASPYAPAASRQAQAAGAPPAAADGPSPSAAVATPYKAVAATTLPAGRWSGQLRVARMFQETADVRTFRLAHPAEGDLPFVFQPGQFLTVSVVIEGREAKRSYSIASSPCCRSWCEITVKAAPHGLVSSFLHERVKVKDLIGASGPYGKFSFRGAEAPDIVLIAGGVGVTPLMSALRYLTDQSWAGEIFLIYACATMADVIYREELEYLIRRHPNLHVTTVLSDEPSAGWTGPRGNITKDLLIQAVPNLTARRVHLCGPPPMMEAVKAMLADLGVPSDQVKTETFLGAEPHPSVVAGAPVSGMQAAAAAVCTFIRSGKAAPLPSDKTILEASEDVGVNIDYSCRQGYCGVCKTKLVSGQVSMAVEDGLTPEDKASQIILACQAKSMADVAVEA</sequence>
<dbReference type="EMBL" id="CP044329">
    <property type="protein sequence ID" value="QGM95839.1"/>
    <property type="molecule type" value="Genomic_DNA"/>
</dbReference>
<comment type="cofactor">
    <cofactor evidence="9">
        <name>[2Fe-2S] cluster</name>
        <dbReference type="ChEBI" id="CHEBI:190135"/>
    </cofactor>
</comment>
<evidence type="ECO:0000256" key="6">
    <source>
        <dbReference type="ARBA" id="ARBA00023002"/>
    </source>
</evidence>
<dbReference type="InterPro" id="IPR001709">
    <property type="entry name" value="Flavoprot_Pyr_Nucl_cyt_Rdtase"/>
</dbReference>
<organism evidence="14 15">
    <name type="scientific">Methylocystis rosea</name>
    <dbReference type="NCBI Taxonomy" id="173366"/>
    <lineage>
        <taxon>Bacteria</taxon>
        <taxon>Pseudomonadati</taxon>
        <taxon>Pseudomonadota</taxon>
        <taxon>Alphaproteobacteria</taxon>
        <taxon>Hyphomicrobiales</taxon>
        <taxon>Methylocystaceae</taxon>
        <taxon>Methylocystis</taxon>
    </lineage>
</organism>
<evidence type="ECO:0000313" key="15">
    <source>
        <dbReference type="Proteomes" id="UP000424673"/>
    </source>
</evidence>
<keyword evidence="14" id="KW-0614">Plasmid</keyword>
<dbReference type="PANTHER" id="PTHR47354:SF6">
    <property type="entry name" value="NADH OXIDOREDUCTASE HCR"/>
    <property type="match status" value="1"/>
</dbReference>
<dbReference type="PRINTS" id="PR00371">
    <property type="entry name" value="FPNCR"/>
</dbReference>
<keyword evidence="5" id="KW-0274">FAD</keyword>
<feature type="domain" description="2Fe-2S ferredoxin-type" evidence="12">
    <location>
        <begin position="609"/>
        <end position="694"/>
    </location>
</feature>
<keyword evidence="8" id="KW-0411">Iron-sulfur</keyword>
<dbReference type="Gene3D" id="2.40.30.10">
    <property type="entry name" value="Translation factors"/>
    <property type="match status" value="1"/>
</dbReference>
<keyword evidence="2" id="KW-0285">Flavoprotein</keyword>
<evidence type="ECO:0000256" key="10">
    <source>
        <dbReference type="ARBA" id="ARBA00061434"/>
    </source>
</evidence>
<dbReference type="PROSITE" id="PS51384">
    <property type="entry name" value="FAD_FR"/>
    <property type="match status" value="1"/>
</dbReference>
<feature type="region of interest" description="Disordered" evidence="11">
    <location>
        <begin position="47"/>
        <end position="69"/>
    </location>
</feature>
<gene>
    <name evidence="14" type="ORF">F7D13_17250</name>
</gene>
<accession>A0ABX6EM87</accession>
<keyword evidence="4" id="KW-0479">Metal-binding</keyword>
<keyword evidence="15" id="KW-1185">Reference proteome</keyword>
<dbReference type="SUPFAM" id="SSF63380">
    <property type="entry name" value="Riboflavin synthase domain-like"/>
    <property type="match status" value="1"/>
</dbReference>
<keyword evidence="6" id="KW-0560">Oxidoreductase</keyword>
<dbReference type="Gene3D" id="3.10.20.30">
    <property type="match status" value="1"/>
</dbReference>
<protein>
    <submittedName>
        <fullName evidence="14">2Fe-2S iron-sulfur cluster binding domain-containing protein</fullName>
    </submittedName>
</protein>
<dbReference type="PRINTS" id="PR00410">
    <property type="entry name" value="PHEHYDRXLASE"/>
</dbReference>
<dbReference type="InterPro" id="IPR012675">
    <property type="entry name" value="Beta-grasp_dom_sf"/>
</dbReference>